<comment type="catalytic activity">
    <reaction evidence="7">
        <text>L-tyrosyl-[protein] + ATP = O-(5'-adenylyl)-L-tyrosyl-[protein] + diphosphate</text>
        <dbReference type="Rhea" id="RHEA:54288"/>
        <dbReference type="Rhea" id="RHEA-COMP:10136"/>
        <dbReference type="Rhea" id="RHEA-COMP:13846"/>
        <dbReference type="ChEBI" id="CHEBI:30616"/>
        <dbReference type="ChEBI" id="CHEBI:33019"/>
        <dbReference type="ChEBI" id="CHEBI:46858"/>
        <dbReference type="ChEBI" id="CHEBI:83624"/>
        <dbReference type="EC" id="2.7.7.108"/>
    </reaction>
</comment>
<keyword evidence="4" id="KW-0067">ATP-binding</keyword>
<dbReference type="Pfam" id="PF02661">
    <property type="entry name" value="Fic"/>
    <property type="match status" value="1"/>
</dbReference>
<dbReference type="OrthoDB" id="9813719at2"/>
<evidence type="ECO:0000313" key="10">
    <source>
        <dbReference type="EMBL" id="SJM51561.1"/>
    </source>
</evidence>
<keyword evidence="11" id="KW-1185">Reference proteome</keyword>
<reference evidence="10 11" key="1">
    <citation type="submission" date="2017-02" db="EMBL/GenBank/DDBJ databases">
        <authorList>
            <person name="Peterson S.W."/>
        </authorList>
    </citation>
    <scope>NUCLEOTIDE SEQUENCE [LARGE SCALE GENOMIC DNA]</scope>
    <source>
        <strain evidence="10 11">LMG 22410</strain>
    </source>
</reference>
<accession>A0A1R4F6T9</accession>
<protein>
    <recommendedName>
        <fullName evidence="5">protein adenylyltransferase</fullName>
        <ecNumber evidence="5">2.7.7.108</ecNumber>
    </recommendedName>
</protein>
<dbReference type="GO" id="GO:0051302">
    <property type="term" value="P:regulation of cell division"/>
    <property type="evidence" value="ECO:0007669"/>
    <property type="project" value="TreeGrafter"/>
</dbReference>
<feature type="region of interest" description="Disordered" evidence="8">
    <location>
        <begin position="223"/>
        <end position="286"/>
    </location>
</feature>
<dbReference type="GO" id="GO:0070733">
    <property type="term" value="F:AMPylase activity"/>
    <property type="evidence" value="ECO:0007669"/>
    <property type="project" value="UniProtKB-EC"/>
</dbReference>
<organism evidence="10 11">
    <name type="scientific">Agrococcus casei LMG 22410</name>
    <dbReference type="NCBI Taxonomy" id="1255656"/>
    <lineage>
        <taxon>Bacteria</taxon>
        <taxon>Bacillati</taxon>
        <taxon>Actinomycetota</taxon>
        <taxon>Actinomycetes</taxon>
        <taxon>Micrococcales</taxon>
        <taxon>Microbacteriaceae</taxon>
        <taxon>Agrococcus</taxon>
    </lineage>
</organism>
<dbReference type="Proteomes" id="UP000195787">
    <property type="component" value="Unassembled WGS sequence"/>
</dbReference>
<evidence type="ECO:0000256" key="7">
    <source>
        <dbReference type="ARBA" id="ARBA00048696"/>
    </source>
</evidence>
<dbReference type="InterPro" id="IPR003812">
    <property type="entry name" value="Fido"/>
</dbReference>
<evidence type="ECO:0000256" key="1">
    <source>
        <dbReference type="ARBA" id="ARBA00022679"/>
    </source>
</evidence>
<evidence type="ECO:0000256" key="6">
    <source>
        <dbReference type="ARBA" id="ARBA00047939"/>
    </source>
</evidence>
<sequence length="286" mass="32520">MPHQFDSWESYFYPETYNAQTRNGVLRNIPDIRDAAALRTYDYRMSFARRIELELRPELVTRTFDGEHMKQIHGVLFGSTFEWAGQYRTVNMAKGGGAAFADAHNGAIDAYLDNVRVMVERTDWAQLSHAEFSERAAEIFAWTNQSHPFREGNGRTTKVFMEHVAERSPYTLEFERVPEEVWNMASAATRPPLGEYLPNHVPMVPVFEHAAVPRTNVLMHEGGRVTGDAAPEQPMTLGERIERKMNELREARPSEPKHAEDRGPDTPELGDGTKPKPPERGPSLGR</sequence>
<evidence type="ECO:0000256" key="2">
    <source>
        <dbReference type="ARBA" id="ARBA00022695"/>
    </source>
</evidence>
<dbReference type="AlphaFoldDB" id="A0A1R4F6T9"/>
<dbReference type="PANTHER" id="PTHR39560:SF1">
    <property type="entry name" value="PROTEIN ADENYLYLTRANSFERASE FIC-RELATED"/>
    <property type="match status" value="1"/>
</dbReference>
<evidence type="ECO:0000313" key="11">
    <source>
        <dbReference type="Proteomes" id="UP000195787"/>
    </source>
</evidence>
<dbReference type="RefSeq" id="WP_086991034.1">
    <property type="nucleotide sequence ID" value="NZ_FUHU01000018.1"/>
</dbReference>
<comment type="catalytic activity">
    <reaction evidence="6">
        <text>L-threonyl-[protein] + ATP = 3-O-(5'-adenylyl)-L-threonyl-[protein] + diphosphate</text>
        <dbReference type="Rhea" id="RHEA:54292"/>
        <dbReference type="Rhea" id="RHEA-COMP:11060"/>
        <dbReference type="Rhea" id="RHEA-COMP:13847"/>
        <dbReference type="ChEBI" id="CHEBI:30013"/>
        <dbReference type="ChEBI" id="CHEBI:30616"/>
        <dbReference type="ChEBI" id="CHEBI:33019"/>
        <dbReference type="ChEBI" id="CHEBI:138113"/>
        <dbReference type="EC" id="2.7.7.108"/>
    </reaction>
</comment>
<evidence type="ECO:0000256" key="4">
    <source>
        <dbReference type="ARBA" id="ARBA00022840"/>
    </source>
</evidence>
<name>A0A1R4F6T9_9MICO</name>
<dbReference type="PROSITE" id="PS51459">
    <property type="entry name" value="FIDO"/>
    <property type="match status" value="1"/>
</dbReference>
<evidence type="ECO:0000259" key="9">
    <source>
        <dbReference type="PROSITE" id="PS51459"/>
    </source>
</evidence>
<evidence type="ECO:0000256" key="5">
    <source>
        <dbReference type="ARBA" id="ARBA00034531"/>
    </source>
</evidence>
<dbReference type="EMBL" id="FUHU01000018">
    <property type="protein sequence ID" value="SJM51561.1"/>
    <property type="molecule type" value="Genomic_DNA"/>
</dbReference>
<dbReference type="EC" id="2.7.7.108" evidence="5"/>
<keyword evidence="1" id="KW-0808">Transferase</keyword>
<dbReference type="PANTHER" id="PTHR39560">
    <property type="entry name" value="PROTEIN ADENYLYLTRANSFERASE FIC-RELATED"/>
    <property type="match status" value="1"/>
</dbReference>
<dbReference type="Gene3D" id="1.10.3290.10">
    <property type="entry name" value="Fido-like domain"/>
    <property type="match status" value="1"/>
</dbReference>
<feature type="domain" description="Fido" evidence="9">
    <location>
        <begin position="64"/>
        <end position="199"/>
    </location>
</feature>
<evidence type="ECO:0000256" key="8">
    <source>
        <dbReference type="SAM" id="MobiDB-lite"/>
    </source>
</evidence>
<gene>
    <name evidence="10" type="ORF">CZ674_02825</name>
</gene>
<keyword evidence="3" id="KW-0547">Nucleotide-binding</keyword>
<dbReference type="GeneID" id="303172134"/>
<evidence type="ECO:0000256" key="3">
    <source>
        <dbReference type="ARBA" id="ARBA00022741"/>
    </source>
</evidence>
<proteinExistence type="predicted"/>
<keyword evidence="2" id="KW-0548">Nucleotidyltransferase</keyword>
<feature type="compositionally biased region" description="Basic and acidic residues" evidence="8">
    <location>
        <begin position="239"/>
        <end position="279"/>
    </location>
</feature>
<dbReference type="GO" id="GO:0005524">
    <property type="term" value="F:ATP binding"/>
    <property type="evidence" value="ECO:0007669"/>
    <property type="project" value="UniProtKB-KW"/>
</dbReference>
<dbReference type="InterPro" id="IPR036597">
    <property type="entry name" value="Fido-like_dom_sf"/>
</dbReference>
<dbReference type="SUPFAM" id="SSF140931">
    <property type="entry name" value="Fic-like"/>
    <property type="match status" value="1"/>
</dbReference>